<protein>
    <recommendedName>
        <fullName evidence="1">FecR N-terminal domain-containing protein</fullName>
    </recommendedName>
</protein>
<dbReference type="AlphaFoldDB" id="A0A9W6K5R7"/>
<sequence length="72" mass="8462">MAMNERDPANNSVIKKAAYWVLRLHEEDCGVAERQAFAVWVQTNPEHAFEYAKMLEIWDQSERLPAVMKQRL</sequence>
<accession>A0A9W6K5R7</accession>
<name>A0A9W6K5R7_9PSED</name>
<organism evidence="2 3">
    <name type="scientific">Pseudomonas turukhanskensis</name>
    <dbReference type="NCBI Taxonomy" id="1806536"/>
    <lineage>
        <taxon>Bacteria</taxon>
        <taxon>Pseudomonadati</taxon>
        <taxon>Pseudomonadota</taxon>
        <taxon>Gammaproteobacteria</taxon>
        <taxon>Pseudomonadales</taxon>
        <taxon>Pseudomonadaceae</taxon>
        <taxon>Pseudomonas</taxon>
    </lineage>
</organism>
<proteinExistence type="predicted"/>
<keyword evidence="3" id="KW-1185">Reference proteome</keyword>
<dbReference type="Pfam" id="PF16220">
    <property type="entry name" value="DUF4880"/>
    <property type="match status" value="1"/>
</dbReference>
<evidence type="ECO:0000313" key="3">
    <source>
        <dbReference type="Proteomes" id="UP001143328"/>
    </source>
</evidence>
<evidence type="ECO:0000313" key="2">
    <source>
        <dbReference type="EMBL" id="GLK88009.1"/>
    </source>
</evidence>
<dbReference type="EMBL" id="BSFN01000002">
    <property type="protein sequence ID" value="GLK88009.1"/>
    <property type="molecule type" value="Genomic_DNA"/>
</dbReference>
<evidence type="ECO:0000259" key="1">
    <source>
        <dbReference type="Pfam" id="PF16220"/>
    </source>
</evidence>
<dbReference type="InterPro" id="IPR032623">
    <property type="entry name" value="FecR_N"/>
</dbReference>
<gene>
    <name evidence="2" type="ORF">GCM10017655_10710</name>
</gene>
<reference evidence="2" key="2">
    <citation type="submission" date="2023-01" db="EMBL/GenBank/DDBJ databases">
        <authorList>
            <person name="Sun Q."/>
            <person name="Evtushenko L."/>
        </authorList>
    </citation>
    <scope>NUCLEOTIDE SEQUENCE</scope>
    <source>
        <strain evidence="2">VKM B-2935</strain>
    </source>
</reference>
<reference evidence="2" key="1">
    <citation type="journal article" date="2014" name="Int. J. Syst. Evol. Microbiol.">
        <title>Complete genome sequence of Corynebacterium casei LMG S-19264T (=DSM 44701T), isolated from a smear-ripened cheese.</title>
        <authorList>
            <consortium name="US DOE Joint Genome Institute (JGI-PGF)"/>
            <person name="Walter F."/>
            <person name="Albersmeier A."/>
            <person name="Kalinowski J."/>
            <person name="Ruckert C."/>
        </authorList>
    </citation>
    <scope>NUCLEOTIDE SEQUENCE</scope>
    <source>
        <strain evidence="2">VKM B-2935</strain>
    </source>
</reference>
<feature type="domain" description="FecR N-terminal" evidence="1">
    <location>
        <begin position="16"/>
        <end position="54"/>
    </location>
</feature>
<comment type="caution">
    <text evidence="2">The sequence shown here is derived from an EMBL/GenBank/DDBJ whole genome shotgun (WGS) entry which is preliminary data.</text>
</comment>
<dbReference type="Proteomes" id="UP001143328">
    <property type="component" value="Unassembled WGS sequence"/>
</dbReference>